<protein>
    <recommendedName>
        <fullName evidence="8">Ferredoxin</fullName>
    </recommendedName>
</protein>
<keyword evidence="2 8" id="KW-0813">Transport</keyword>
<evidence type="ECO:0000313" key="10">
    <source>
        <dbReference type="EMBL" id="GAA1408407.1"/>
    </source>
</evidence>
<dbReference type="Proteomes" id="UP001499863">
    <property type="component" value="Unassembled WGS sequence"/>
</dbReference>
<feature type="domain" description="4Fe-4S ferredoxin-type" evidence="9">
    <location>
        <begin position="1"/>
        <end position="29"/>
    </location>
</feature>
<keyword evidence="6 8" id="KW-0411">Iron-sulfur</keyword>
<dbReference type="PROSITE" id="PS51379">
    <property type="entry name" value="4FE4S_FER_2"/>
    <property type="match status" value="1"/>
</dbReference>
<evidence type="ECO:0000313" key="11">
    <source>
        <dbReference type="Proteomes" id="UP001499863"/>
    </source>
</evidence>
<comment type="function">
    <text evidence="8">Ferredoxins are iron-sulfur proteins that transfer electrons in a wide variety of metabolic reactions.</text>
</comment>
<accession>A0ABN1YEU3</accession>
<dbReference type="PRINTS" id="PR00352">
    <property type="entry name" value="3FE4SFRDOXIN"/>
</dbReference>
<reference evidence="10 11" key="1">
    <citation type="journal article" date="2019" name="Int. J. Syst. Evol. Microbiol.">
        <title>The Global Catalogue of Microorganisms (GCM) 10K type strain sequencing project: providing services to taxonomists for standard genome sequencing and annotation.</title>
        <authorList>
            <consortium name="The Broad Institute Genomics Platform"/>
            <consortium name="The Broad Institute Genome Sequencing Center for Infectious Disease"/>
            <person name="Wu L."/>
            <person name="Ma J."/>
        </authorList>
    </citation>
    <scope>NUCLEOTIDE SEQUENCE [LARGE SCALE GENOMIC DNA]</scope>
    <source>
        <strain evidence="10 11">JCM 12393</strain>
    </source>
</reference>
<comment type="cofactor">
    <cofactor evidence="1">
        <name>[3Fe-4S] cluster</name>
        <dbReference type="ChEBI" id="CHEBI:21137"/>
    </cofactor>
</comment>
<dbReference type="SUPFAM" id="SSF54862">
    <property type="entry name" value="4Fe-4S ferredoxins"/>
    <property type="match status" value="1"/>
</dbReference>
<sequence length="70" mass="7452">MELHADRTRCIGAGMCALTAPEVFDQDEEDGLVVVLEPHPPEDTHPAARLAVSTCPAAALTLRESTRPTA</sequence>
<evidence type="ECO:0000259" key="9">
    <source>
        <dbReference type="PROSITE" id="PS51379"/>
    </source>
</evidence>
<comment type="caution">
    <text evidence="10">The sequence shown here is derived from an EMBL/GenBank/DDBJ whole genome shotgun (WGS) entry which is preliminary data.</text>
</comment>
<dbReference type="InterPro" id="IPR017896">
    <property type="entry name" value="4Fe4S_Fe-S-bd"/>
</dbReference>
<keyword evidence="4 8" id="KW-0249">Electron transport</keyword>
<organism evidence="10 11">
    <name type="scientific">Kitasatospora putterlickiae</name>
    <dbReference type="NCBI Taxonomy" id="221725"/>
    <lineage>
        <taxon>Bacteria</taxon>
        <taxon>Bacillati</taxon>
        <taxon>Actinomycetota</taxon>
        <taxon>Actinomycetes</taxon>
        <taxon>Kitasatosporales</taxon>
        <taxon>Streptomycetaceae</taxon>
        <taxon>Kitasatospora</taxon>
    </lineage>
</organism>
<name>A0ABN1YEU3_9ACTN</name>
<evidence type="ECO:0000256" key="5">
    <source>
        <dbReference type="ARBA" id="ARBA00023004"/>
    </source>
</evidence>
<evidence type="ECO:0000256" key="4">
    <source>
        <dbReference type="ARBA" id="ARBA00022982"/>
    </source>
</evidence>
<keyword evidence="11" id="KW-1185">Reference proteome</keyword>
<dbReference type="PANTHER" id="PTHR36923">
    <property type="entry name" value="FERREDOXIN"/>
    <property type="match status" value="1"/>
</dbReference>
<keyword evidence="5 8" id="KW-0408">Iron</keyword>
<evidence type="ECO:0000256" key="3">
    <source>
        <dbReference type="ARBA" id="ARBA00022723"/>
    </source>
</evidence>
<evidence type="ECO:0000256" key="8">
    <source>
        <dbReference type="RuleBase" id="RU368020"/>
    </source>
</evidence>
<dbReference type="PANTHER" id="PTHR36923:SF3">
    <property type="entry name" value="FERREDOXIN"/>
    <property type="match status" value="1"/>
</dbReference>
<gene>
    <name evidence="10" type="ORF">GCM10009639_58120</name>
</gene>
<evidence type="ECO:0000256" key="6">
    <source>
        <dbReference type="ARBA" id="ARBA00023014"/>
    </source>
</evidence>
<evidence type="ECO:0000256" key="2">
    <source>
        <dbReference type="ARBA" id="ARBA00022448"/>
    </source>
</evidence>
<dbReference type="Pfam" id="PF13370">
    <property type="entry name" value="Fer4_13"/>
    <property type="match status" value="1"/>
</dbReference>
<dbReference type="EMBL" id="BAAAKJ010000340">
    <property type="protein sequence ID" value="GAA1408407.1"/>
    <property type="molecule type" value="Genomic_DNA"/>
</dbReference>
<dbReference type="Gene3D" id="3.30.70.20">
    <property type="match status" value="1"/>
</dbReference>
<keyword evidence="7" id="KW-0003">3Fe-4S</keyword>
<proteinExistence type="predicted"/>
<dbReference type="InterPro" id="IPR051269">
    <property type="entry name" value="Fe-S_cluster_ET"/>
</dbReference>
<dbReference type="RefSeq" id="WP_344342737.1">
    <property type="nucleotide sequence ID" value="NZ_BAAAKJ010000340.1"/>
</dbReference>
<evidence type="ECO:0000256" key="7">
    <source>
        <dbReference type="ARBA" id="ARBA00023291"/>
    </source>
</evidence>
<keyword evidence="3 8" id="KW-0479">Metal-binding</keyword>
<evidence type="ECO:0000256" key="1">
    <source>
        <dbReference type="ARBA" id="ARBA00001927"/>
    </source>
</evidence>
<dbReference type="InterPro" id="IPR001080">
    <property type="entry name" value="3Fe4S_ferredoxin"/>
</dbReference>